<dbReference type="PRINTS" id="PR00080">
    <property type="entry name" value="SDRFAMILY"/>
</dbReference>
<dbReference type="InterPro" id="IPR011284">
    <property type="entry name" value="3oxo_ACP_reduc"/>
</dbReference>
<sequence length="248" mass="26598">MKRFENKIVLVTGAGRGIGASIAKRFASEGAEVIVNYSGNDEAAQKTVDEITAIGGQAQKYKCSVNDSESVKVMIDEIIKKFGRIDILVNNAGITKDGLMLRMTDEDFDRVIDVNLKGTFNCTKYVSKYMLKQKSGKIINISSVVGLSGNAGQINYSASKAGIIGITKSAAKELSSRGITVNAVAPGYVDTDMTKVLSDNIRNEILKNIPLQRMGNVEDISNCVAFLASEDASYITGQVISVDGGMHI</sequence>
<dbReference type="Proteomes" id="UP000628463">
    <property type="component" value="Unassembled WGS sequence"/>
</dbReference>
<dbReference type="EMBL" id="JACOPD010000004">
    <property type="protein sequence ID" value="MBC5680730.1"/>
    <property type="molecule type" value="Genomic_DNA"/>
</dbReference>
<organism evidence="9 10">
    <name type="scientific">Lachnospira hominis</name>
    <name type="common">ex Liu et al. 2021</name>
    <dbReference type="NCBI Taxonomy" id="2763051"/>
    <lineage>
        <taxon>Bacteria</taxon>
        <taxon>Bacillati</taxon>
        <taxon>Bacillota</taxon>
        <taxon>Clostridia</taxon>
        <taxon>Lachnospirales</taxon>
        <taxon>Lachnospiraceae</taxon>
        <taxon>Lachnospira</taxon>
    </lineage>
</organism>
<comment type="similarity">
    <text evidence="2 7">Belongs to the short-chain dehydrogenases/reductases (SDR) family.</text>
</comment>
<dbReference type="Gene3D" id="3.40.50.720">
    <property type="entry name" value="NAD(P)-binding Rossmann-like Domain"/>
    <property type="match status" value="1"/>
</dbReference>
<dbReference type="PRINTS" id="PR00081">
    <property type="entry name" value="GDHRDH"/>
</dbReference>
<dbReference type="PROSITE" id="PS00061">
    <property type="entry name" value="ADH_SHORT"/>
    <property type="match status" value="1"/>
</dbReference>
<keyword evidence="10" id="KW-1185">Reference proteome</keyword>
<keyword evidence="7" id="KW-0444">Lipid biosynthesis</keyword>
<accession>A0ABR7FZX5</accession>
<dbReference type="InterPro" id="IPR002347">
    <property type="entry name" value="SDR_fam"/>
</dbReference>
<dbReference type="RefSeq" id="WP_186836704.1">
    <property type="nucleotide sequence ID" value="NZ_JACOPD010000004.1"/>
</dbReference>
<gene>
    <name evidence="9" type="primary">fabG</name>
    <name evidence="9" type="ORF">H8S01_07135</name>
</gene>
<dbReference type="GO" id="GO:0004316">
    <property type="term" value="F:3-oxoacyl-[acyl-carrier-protein] reductase (NADPH) activity"/>
    <property type="evidence" value="ECO:0007669"/>
    <property type="project" value="UniProtKB-EC"/>
</dbReference>
<dbReference type="NCBIfam" id="NF005559">
    <property type="entry name" value="PRK07231.1"/>
    <property type="match status" value="1"/>
</dbReference>
<comment type="caution">
    <text evidence="9">The sequence shown here is derived from an EMBL/GenBank/DDBJ whole genome shotgun (WGS) entry which is preliminary data.</text>
</comment>
<proteinExistence type="inferred from homology"/>
<evidence type="ECO:0000313" key="10">
    <source>
        <dbReference type="Proteomes" id="UP000628463"/>
    </source>
</evidence>
<comment type="subunit">
    <text evidence="7">Homotetramer.</text>
</comment>
<dbReference type="Pfam" id="PF13561">
    <property type="entry name" value="adh_short_C2"/>
    <property type="match status" value="1"/>
</dbReference>
<dbReference type="EC" id="1.1.1.100" evidence="3 7"/>
<dbReference type="InterPro" id="IPR036291">
    <property type="entry name" value="NAD(P)-bd_dom_sf"/>
</dbReference>
<dbReference type="CDD" id="cd05333">
    <property type="entry name" value="BKR_SDR_c"/>
    <property type="match status" value="1"/>
</dbReference>
<evidence type="ECO:0000256" key="2">
    <source>
        <dbReference type="ARBA" id="ARBA00006484"/>
    </source>
</evidence>
<feature type="domain" description="Ketoreductase" evidence="8">
    <location>
        <begin position="7"/>
        <end position="187"/>
    </location>
</feature>
<protein>
    <recommendedName>
        <fullName evidence="3 7">3-oxoacyl-[acyl-carrier-protein] reductase</fullName>
        <ecNumber evidence="3 7">1.1.1.100</ecNumber>
    </recommendedName>
</protein>
<dbReference type="SMART" id="SM00822">
    <property type="entry name" value="PKS_KR"/>
    <property type="match status" value="1"/>
</dbReference>
<dbReference type="InterPro" id="IPR020904">
    <property type="entry name" value="Sc_DH/Rdtase_CS"/>
</dbReference>
<reference evidence="9 10" key="1">
    <citation type="submission" date="2020-08" db="EMBL/GenBank/DDBJ databases">
        <title>Genome public.</title>
        <authorList>
            <person name="Liu C."/>
            <person name="Sun Q."/>
        </authorList>
    </citation>
    <scope>NUCLEOTIDE SEQUENCE [LARGE SCALE GENOMIC DNA]</scope>
    <source>
        <strain evidence="9 10">NSJ-43</strain>
    </source>
</reference>
<keyword evidence="4 7" id="KW-0560">Oxidoreductase</keyword>
<evidence type="ECO:0000313" key="9">
    <source>
        <dbReference type="EMBL" id="MBC5680730.1"/>
    </source>
</evidence>
<evidence type="ECO:0000259" key="8">
    <source>
        <dbReference type="SMART" id="SM00822"/>
    </source>
</evidence>
<comment type="pathway">
    <text evidence="1 7">Lipid metabolism; fatty acid biosynthesis.</text>
</comment>
<evidence type="ECO:0000256" key="5">
    <source>
        <dbReference type="ARBA" id="ARBA00023221"/>
    </source>
</evidence>
<keyword evidence="7" id="KW-0521">NADP</keyword>
<evidence type="ECO:0000256" key="1">
    <source>
        <dbReference type="ARBA" id="ARBA00005194"/>
    </source>
</evidence>
<keyword evidence="7" id="KW-0443">Lipid metabolism</keyword>
<evidence type="ECO:0000256" key="4">
    <source>
        <dbReference type="ARBA" id="ARBA00023002"/>
    </source>
</evidence>
<dbReference type="NCBIfam" id="NF004198">
    <property type="entry name" value="PRK05653.1-3"/>
    <property type="match status" value="1"/>
</dbReference>
<comment type="function">
    <text evidence="7">Catalyzes the NADPH-dependent reduction of beta-ketoacyl-ACP substrates to beta-hydroxyacyl-ACP products, the first reductive step in the elongation cycle of fatty acid biosynthesis.</text>
</comment>
<dbReference type="NCBIfam" id="NF009466">
    <property type="entry name" value="PRK12826.1-2"/>
    <property type="match status" value="1"/>
</dbReference>
<dbReference type="PANTHER" id="PTHR42879:SF2">
    <property type="entry name" value="3-OXOACYL-[ACYL-CARRIER-PROTEIN] REDUCTASE FABG"/>
    <property type="match status" value="1"/>
</dbReference>
<dbReference type="SUPFAM" id="SSF51735">
    <property type="entry name" value="NAD(P)-binding Rossmann-fold domains"/>
    <property type="match status" value="1"/>
</dbReference>
<keyword evidence="7" id="KW-0275">Fatty acid biosynthesis</keyword>
<keyword evidence="7" id="KW-0276">Fatty acid metabolism</keyword>
<keyword evidence="5" id="KW-0753">Steroid metabolism</keyword>
<evidence type="ECO:0000256" key="7">
    <source>
        <dbReference type="RuleBase" id="RU366074"/>
    </source>
</evidence>
<dbReference type="PANTHER" id="PTHR42879">
    <property type="entry name" value="3-OXOACYL-(ACYL-CARRIER-PROTEIN) REDUCTASE"/>
    <property type="match status" value="1"/>
</dbReference>
<dbReference type="InterPro" id="IPR057326">
    <property type="entry name" value="KR_dom"/>
</dbReference>
<name>A0ABR7FZX5_9FIRM</name>
<evidence type="ECO:0000256" key="6">
    <source>
        <dbReference type="ARBA" id="ARBA00048508"/>
    </source>
</evidence>
<evidence type="ECO:0000256" key="3">
    <source>
        <dbReference type="ARBA" id="ARBA00012948"/>
    </source>
</evidence>
<dbReference type="NCBIfam" id="TIGR01830">
    <property type="entry name" value="3oxo_ACP_reduc"/>
    <property type="match status" value="1"/>
</dbReference>
<dbReference type="InterPro" id="IPR050259">
    <property type="entry name" value="SDR"/>
</dbReference>
<comment type="catalytic activity">
    <reaction evidence="6 7">
        <text>a (3R)-hydroxyacyl-[ACP] + NADP(+) = a 3-oxoacyl-[ACP] + NADPH + H(+)</text>
        <dbReference type="Rhea" id="RHEA:17397"/>
        <dbReference type="Rhea" id="RHEA-COMP:9916"/>
        <dbReference type="Rhea" id="RHEA-COMP:9945"/>
        <dbReference type="ChEBI" id="CHEBI:15378"/>
        <dbReference type="ChEBI" id="CHEBI:57783"/>
        <dbReference type="ChEBI" id="CHEBI:58349"/>
        <dbReference type="ChEBI" id="CHEBI:78776"/>
        <dbReference type="ChEBI" id="CHEBI:78827"/>
        <dbReference type="EC" id="1.1.1.100"/>
    </reaction>
</comment>